<accession>A0ABX3ZKR0</accession>
<comment type="caution">
    <text evidence="1">The sequence shown here is derived from an EMBL/GenBank/DDBJ whole genome shotgun (WGS) entry which is preliminary data.</text>
</comment>
<dbReference type="RefSeq" id="WP_008408021.1">
    <property type="nucleotide sequence ID" value="NZ_JAFBEY010000002.1"/>
</dbReference>
<dbReference type="Proteomes" id="UP000196594">
    <property type="component" value="Unassembled WGS sequence"/>
</dbReference>
<keyword evidence="2" id="KW-1185">Reference proteome</keyword>
<protein>
    <submittedName>
        <fullName evidence="1">Isopropylmalate synthase</fullName>
    </submittedName>
</protein>
<sequence>MLQWLDNLKGMNDRQLQDFAKQQGLELSIEEVQKLQKILKHANISWALTGVPKEVLKKIQKLLGDRRYKKLMKLVGL</sequence>
<gene>
    <name evidence="1" type="ORF">CBM15_00100</name>
</gene>
<proteinExistence type="predicted"/>
<evidence type="ECO:0000313" key="1">
    <source>
        <dbReference type="EMBL" id="OUZ40294.1"/>
    </source>
</evidence>
<reference evidence="1 2" key="1">
    <citation type="journal article" date="2017" name="Int. J. Syst. Evol. Microbiol.">
        <title>Solibacillus kalamii sp. nov., isolated from a high-efficiency particulate arrestance filter system used in the International Space Station.</title>
        <authorList>
            <person name="Checinska Sielaff A."/>
            <person name="Kumar R.M."/>
            <person name="Pal D."/>
            <person name="Mayilraj S."/>
            <person name="Venkateswaran K."/>
        </authorList>
    </citation>
    <scope>NUCLEOTIDE SEQUENCE [LARGE SCALE GENOMIC DNA]</scope>
    <source>
        <strain evidence="1 2">ISSFR-015</strain>
    </source>
</reference>
<name>A0ABX3ZKR0_9BACL</name>
<evidence type="ECO:0000313" key="2">
    <source>
        <dbReference type="Proteomes" id="UP000196594"/>
    </source>
</evidence>
<organism evidence="1 2">
    <name type="scientific">Solibacillus kalamii</name>
    <dbReference type="NCBI Taxonomy" id="1748298"/>
    <lineage>
        <taxon>Bacteria</taxon>
        <taxon>Bacillati</taxon>
        <taxon>Bacillota</taxon>
        <taxon>Bacilli</taxon>
        <taxon>Bacillales</taxon>
        <taxon>Caryophanaceae</taxon>
        <taxon>Solibacillus</taxon>
    </lineage>
</organism>
<dbReference type="EMBL" id="NHNT01000001">
    <property type="protein sequence ID" value="OUZ40294.1"/>
    <property type="molecule type" value="Genomic_DNA"/>
</dbReference>